<dbReference type="InterPro" id="IPR050445">
    <property type="entry name" value="Bact_polysacc_biosynth/exp"/>
</dbReference>
<dbReference type="Proteomes" id="UP000005707">
    <property type="component" value="Unassembled WGS sequence"/>
</dbReference>
<dbReference type="eggNOG" id="COG3944">
    <property type="taxonomic scope" value="Bacteria"/>
</dbReference>
<keyword evidence="11" id="KW-1185">Reference proteome</keyword>
<dbReference type="Pfam" id="PF02706">
    <property type="entry name" value="Wzz"/>
    <property type="match status" value="1"/>
</dbReference>
<feature type="transmembrane region" description="Helical" evidence="7">
    <location>
        <begin position="21"/>
        <end position="43"/>
    </location>
</feature>
<keyword evidence="5 7" id="KW-1133">Transmembrane helix</keyword>
<evidence type="ECO:0000256" key="5">
    <source>
        <dbReference type="ARBA" id="ARBA00022989"/>
    </source>
</evidence>
<evidence type="ECO:0000313" key="10">
    <source>
        <dbReference type="EMBL" id="ERJ10946.1"/>
    </source>
</evidence>
<dbReference type="OrthoDB" id="2360475at2"/>
<dbReference type="GO" id="GO:0004713">
    <property type="term" value="F:protein tyrosine kinase activity"/>
    <property type="evidence" value="ECO:0007669"/>
    <property type="project" value="TreeGrafter"/>
</dbReference>
<dbReference type="STRING" id="1033810.HLPCO_003069"/>
<feature type="domain" description="Polysaccharide chain length determinant N-terminal" evidence="8">
    <location>
        <begin position="6"/>
        <end position="96"/>
    </location>
</feature>
<comment type="subcellular location">
    <subcellularLocation>
        <location evidence="1">Cell membrane</location>
        <topology evidence="1">Multi-pass membrane protein</topology>
    </subcellularLocation>
</comment>
<sequence>MNENYETIDLTELINLIKKHLILIILVTLGFGVIAGLFTKYGIDKEYSSNTVIYVNSAGKDQDMDYNTYRLNQIIANDVAELVKRKKVIDQVITELGQEKVLDYKQVKDSLSVNSINESNFITIEVTLKDPNLAAAVANKVADLAKPEAKNMTNLESIEVFDKAEVNKNPVSPNLMLNTAIGVVLGLMISVGYVLLREFMDKTIRTSKDVERYLDLPILGELPKRESL</sequence>
<evidence type="ECO:0000256" key="1">
    <source>
        <dbReference type="ARBA" id="ARBA00004651"/>
    </source>
</evidence>
<evidence type="ECO:0000256" key="7">
    <source>
        <dbReference type="SAM" id="Phobius"/>
    </source>
</evidence>
<keyword evidence="6 7" id="KW-0472">Membrane</keyword>
<evidence type="ECO:0000259" key="8">
    <source>
        <dbReference type="Pfam" id="PF02706"/>
    </source>
</evidence>
<evidence type="ECO:0000256" key="4">
    <source>
        <dbReference type="ARBA" id="ARBA00022692"/>
    </source>
</evidence>
<dbReference type="InterPro" id="IPR032807">
    <property type="entry name" value="GNVR"/>
</dbReference>
<proteinExistence type="inferred from homology"/>
<evidence type="ECO:0000259" key="9">
    <source>
        <dbReference type="Pfam" id="PF13807"/>
    </source>
</evidence>
<evidence type="ECO:0000313" key="11">
    <source>
        <dbReference type="Proteomes" id="UP000005707"/>
    </source>
</evidence>
<dbReference type="FunCoup" id="U2E7S5">
    <property type="interactions" value="25"/>
</dbReference>
<evidence type="ECO:0000256" key="2">
    <source>
        <dbReference type="ARBA" id="ARBA00006683"/>
    </source>
</evidence>
<comment type="caution">
    <text evidence="10">The sequence shown here is derived from an EMBL/GenBank/DDBJ whole genome shotgun (WGS) entry which is preliminary data.</text>
</comment>
<feature type="transmembrane region" description="Helical" evidence="7">
    <location>
        <begin position="175"/>
        <end position="196"/>
    </location>
</feature>
<comment type="similarity">
    <text evidence="2">Belongs to the CpsC/CapA family.</text>
</comment>
<feature type="domain" description="Tyrosine-protein kinase G-rich" evidence="9">
    <location>
        <begin position="154"/>
        <end position="198"/>
    </location>
</feature>
<dbReference type="Pfam" id="PF13807">
    <property type="entry name" value="GNVR"/>
    <property type="match status" value="1"/>
</dbReference>
<accession>U2E7S5</accession>
<dbReference type="PANTHER" id="PTHR32309">
    <property type="entry name" value="TYROSINE-PROTEIN KINASE"/>
    <property type="match status" value="1"/>
</dbReference>
<name>U2E7S5_9MOLU</name>
<dbReference type="GO" id="GO:0005886">
    <property type="term" value="C:plasma membrane"/>
    <property type="evidence" value="ECO:0007669"/>
    <property type="project" value="UniProtKB-SubCell"/>
</dbReference>
<dbReference type="InParanoid" id="U2E7S5"/>
<evidence type="ECO:0000256" key="3">
    <source>
        <dbReference type="ARBA" id="ARBA00022475"/>
    </source>
</evidence>
<keyword evidence="3" id="KW-1003">Cell membrane</keyword>
<reference evidence="10 11" key="2">
    <citation type="journal article" date="2013" name="PLoS ONE">
        <title>INDIGO - INtegrated Data Warehouse of MIcrobial GenOmes with Examples from the Red Sea Extremophiles.</title>
        <authorList>
            <person name="Alam I."/>
            <person name="Antunes A."/>
            <person name="Kamau A.A."/>
            <person name="Ba Alawi W."/>
            <person name="Kalkatawi M."/>
            <person name="Stingl U."/>
            <person name="Bajic V.B."/>
        </authorList>
    </citation>
    <scope>NUCLEOTIDE SEQUENCE [LARGE SCALE GENOMIC DNA]</scope>
    <source>
        <strain evidence="10 11">SSD-17B</strain>
    </source>
</reference>
<evidence type="ECO:0000256" key="6">
    <source>
        <dbReference type="ARBA" id="ARBA00023136"/>
    </source>
</evidence>
<gene>
    <name evidence="10" type="ORF">HLPCO_003069</name>
</gene>
<dbReference type="PANTHER" id="PTHR32309:SF13">
    <property type="entry name" value="FERRIC ENTEROBACTIN TRANSPORT PROTEIN FEPE"/>
    <property type="match status" value="1"/>
</dbReference>
<dbReference type="RefSeq" id="WP_008825324.1">
    <property type="nucleotide sequence ID" value="NZ_AFNU02000022.1"/>
</dbReference>
<reference evidence="10 11" key="1">
    <citation type="journal article" date="2011" name="J. Bacteriol.">
        <title>Genome sequence of Haloplasma contractile, an unusual contractile bacterium from a deep-sea anoxic brine lake.</title>
        <authorList>
            <person name="Antunes A."/>
            <person name="Alam I."/>
            <person name="El Dorry H."/>
            <person name="Siam R."/>
            <person name="Robertson A."/>
            <person name="Bajic V.B."/>
            <person name="Stingl U."/>
        </authorList>
    </citation>
    <scope>NUCLEOTIDE SEQUENCE [LARGE SCALE GENOMIC DNA]</scope>
    <source>
        <strain evidence="10 11">SSD-17B</strain>
    </source>
</reference>
<dbReference type="EMBL" id="AFNU02000022">
    <property type="protein sequence ID" value="ERJ10946.1"/>
    <property type="molecule type" value="Genomic_DNA"/>
</dbReference>
<dbReference type="AlphaFoldDB" id="U2E7S5"/>
<protein>
    <submittedName>
        <fullName evidence="10">Chainlength regulator Capsular polysaccharide biosynthesis protein</fullName>
    </submittedName>
</protein>
<keyword evidence="4 7" id="KW-0812">Transmembrane</keyword>
<dbReference type="InterPro" id="IPR003856">
    <property type="entry name" value="LPS_length_determ_N"/>
</dbReference>
<organism evidence="10 11">
    <name type="scientific">Haloplasma contractile SSD-17B</name>
    <dbReference type="NCBI Taxonomy" id="1033810"/>
    <lineage>
        <taxon>Bacteria</taxon>
        <taxon>Bacillati</taxon>
        <taxon>Mycoplasmatota</taxon>
        <taxon>Mollicutes</taxon>
        <taxon>Haloplasmatales</taxon>
        <taxon>Haloplasmataceae</taxon>
        <taxon>Haloplasma</taxon>
    </lineage>
</organism>